<reference evidence="3 4" key="1">
    <citation type="submission" date="2015-11" db="EMBL/GenBank/DDBJ databases">
        <authorList>
            <person name="Zhang Y."/>
            <person name="Guo Z."/>
        </authorList>
    </citation>
    <scope>NUCLEOTIDE SEQUENCE [LARGE SCALE GENOMIC DNA]</scope>
    <source>
        <strain evidence="3">JGI-4</strain>
    </source>
</reference>
<accession>A0A0P1LGG7</accession>
<dbReference type="SUPFAM" id="SSF56935">
    <property type="entry name" value="Porins"/>
    <property type="match status" value="1"/>
</dbReference>
<gene>
    <name evidence="3" type="ORF">JGI4_01782</name>
    <name evidence="2" type="ORF">JGI8_00812</name>
</gene>
<dbReference type="InterPro" id="IPR023614">
    <property type="entry name" value="Porin_dom_sf"/>
</dbReference>
<accession>A0A0P1NUR4</accession>
<evidence type="ECO:0008006" key="6">
    <source>
        <dbReference type="Google" id="ProtNLM"/>
    </source>
</evidence>
<dbReference type="STRING" id="1633631.GCA_001442925_01777"/>
<name>A0A0P1LGG7_9BACT</name>
<evidence type="ECO:0000313" key="4">
    <source>
        <dbReference type="Proteomes" id="UP000182011"/>
    </source>
</evidence>
<accession>A0A0P1P5J3</accession>
<dbReference type="Proteomes" id="UP000182011">
    <property type="component" value="Unassembled WGS sequence"/>
</dbReference>
<evidence type="ECO:0000313" key="3">
    <source>
        <dbReference type="EMBL" id="CUU07309.1"/>
    </source>
</evidence>
<accession>A0A0P1P6J3</accession>
<dbReference type="Gene3D" id="2.40.160.10">
    <property type="entry name" value="Porin"/>
    <property type="match status" value="1"/>
</dbReference>
<sequence length="455" mass="51246">MNKIIFKAFILTIALFILLSNLTFSQSQEEKIKQLEKRIEQLEAEISKLQAIGKQEEEIIQMIEALKEEVRRLRLEVAMPEIELKSYFGLGPAASKIYYTPRGLSIAGYGEITYENYLDQSKTDRGDVLRFIPYIGYKFTDNILVNSELEIEHAGISNVGDRKPEVYVEFLYVDFLLSSGFNIRTGLFLIPISRMNEYHEPPVYFGTLRPDVERFVIPTVWRELGVMVYGELFSGLSYKAGIMNGLRTDLIGDWIGAGRQRGATVNFDKFAGILRFDFTPIKNLTLGASFYSSGGSDAAGASPKGSAEAKFGLLTFDGQLQFENLLVKGLFAYGSADGNSFYTNRAGRASKVYGWYVEAGYNLIPLIYPESIVSFSPFVRYERYDLNRNVFVGDPDPKKNRSVFTFGIDFKPHPQVVIKADYQLRNTSSSLPAGVGSGKDEWKIDQFNIGLGFIF</sequence>
<accession>A0A0P1M4U9</accession>
<accession>A0A0P1LRN9</accession>
<dbReference type="Proteomes" id="UP000182200">
    <property type="component" value="Unassembled WGS sequence"/>
</dbReference>
<dbReference type="AlphaFoldDB" id="A0A0P1LGG7"/>
<dbReference type="EMBL" id="FAOP01000006">
    <property type="protein sequence ID" value="CUU07309.1"/>
    <property type="molecule type" value="Genomic_DNA"/>
</dbReference>
<proteinExistence type="predicted"/>
<keyword evidence="5" id="KW-1185">Reference proteome</keyword>
<feature type="coiled-coil region" evidence="1">
    <location>
        <begin position="25"/>
        <end position="76"/>
    </location>
</feature>
<accession>A0A0S4NBH6</accession>
<evidence type="ECO:0000256" key="1">
    <source>
        <dbReference type="SAM" id="Coils"/>
    </source>
</evidence>
<keyword evidence="1" id="KW-0175">Coiled coil</keyword>
<organism evidence="3 4">
    <name type="scientific">Candidatus Kryptonium thompsonii</name>
    <dbReference type="NCBI Taxonomy" id="1633631"/>
    <lineage>
        <taxon>Bacteria</taxon>
        <taxon>Pseudomonadati</taxon>
        <taxon>Candidatus Kryptoniota</taxon>
        <taxon>Candidatus Kryptonium</taxon>
    </lineage>
</organism>
<reference evidence="2 5" key="2">
    <citation type="submission" date="2015-11" db="EMBL/GenBank/DDBJ databases">
        <authorList>
            <person name="Varghese N."/>
        </authorList>
    </citation>
    <scope>NUCLEOTIDE SEQUENCE [LARGE SCALE GENOMIC DNA]</scope>
    <source>
        <strain evidence="2 5">JGI-8</strain>
    </source>
</reference>
<dbReference type="EMBL" id="CZVI01000008">
    <property type="protein sequence ID" value="CUS84568.1"/>
    <property type="molecule type" value="Genomic_DNA"/>
</dbReference>
<dbReference type="RefSeq" id="WP_075426156.1">
    <property type="nucleotide sequence ID" value="NZ_CZVI01000008.1"/>
</dbReference>
<protein>
    <recommendedName>
        <fullName evidence="6">Phosphate-selective porin O and P</fullName>
    </recommendedName>
</protein>
<evidence type="ECO:0000313" key="5">
    <source>
        <dbReference type="Proteomes" id="UP000182200"/>
    </source>
</evidence>
<evidence type="ECO:0000313" key="2">
    <source>
        <dbReference type="EMBL" id="CUS84568.1"/>
    </source>
</evidence>